<evidence type="ECO:0000313" key="13">
    <source>
        <dbReference type="RefSeq" id="XP_022096929.1"/>
    </source>
</evidence>
<dbReference type="OrthoDB" id="9994106at2759"/>
<dbReference type="PANTHER" id="PTHR13800:SF12">
    <property type="entry name" value="TRANSIENT RECEPTOR POTENTIAL CATION CHANNEL SUBFAMILY M MEMBER-LIKE 2"/>
    <property type="match status" value="1"/>
</dbReference>
<dbReference type="InterPro" id="IPR041491">
    <property type="entry name" value="TRPM_SLOG"/>
</dbReference>
<protein>
    <submittedName>
        <fullName evidence="13">Transient receptor potential cation channel subfamily M member 2-like isoform X1</fullName>
    </submittedName>
</protein>
<feature type="transmembrane region" description="Helical" evidence="8">
    <location>
        <begin position="923"/>
        <end position="945"/>
    </location>
</feature>
<dbReference type="KEGG" id="aplc:110982657"/>
<comment type="subcellular location">
    <subcellularLocation>
        <location evidence="1">Membrane</location>
        <topology evidence="1">Multi-pass membrane protein</topology>
    </subcellularLocation>
</comment>
<feature type="transmembrane region" description="Helical" evidence="8">
    <location>
        <begin position="845"/>
        <end position="867"/>
    </location>
</feature>
<dbReference type="InterPro" id="IPR057366">
    <property type="entry name" value="TRPM-like"/>
</dbReference>
<evidence type="ECO:0000256" key="1">
    <source>
        <dbReference type="ARBA" id="ARBA00004141"/>
    </source>
</evidence>
<feature type="domain" description="TRPM SLOG" evidence="10">
    <location>
        <begin position="68"/>
        <end position="310"/>
    </location>
</feature>
<evidence type="ECO:0000259" key="10">
    <source>
        <dbReference type="Pfam" id="PF18139"/>
    </source>
</evidence>
<dbReference type="GeneID" id="110982657"/>
<feature type="domain" description="TRPM-like" evidence="11">
    <location>
        <begin position="371"/>
        <end position="459"/>
    </location>
</feature>
<proteinExistence type="predicted"/>
<accession>A0A8B7YUE9</accession>
<keyword evidence="3 8" id="KW-0812">Transmembrane</keyword>
<feature type="transmembrane region" description="Helical" evidence="8">
    <location>
        <begin position="805"/>
        <end position="825"/>
    </location>
</feature>
<dbReference type="RefSeq" id="XP_022096929.1">
    <property type="nucleotide sequence ID" value="XM_022241237.1"/>
</dbReference>
<keyword evidence="7" id="KW-0407">Ion channel</keyword>
<dbReference type="Pfam" id="PF00520">
    <property type="entry name" value="Ion_trans"/>
    <property type="match status" value="1"/>
</dbReference>
<keyword evidence="12" id="KW-1185">Reference proteome</keyword>
<feature type="transmembrane region" description="Helical" evidence="8">
    <location>
        <begin position="775"/>
        <end position="799"/>
    </location>
</feature>
<feature type="transmembrane region" description="Helical" evidence="8">
    <location>
        <begin position="612"/>
        <end position="632"/>
    </location>
</feature>
<evidence type="ECO:0000256" key="6">
    <source>
        <dbReference type="ARBA" id="ARBA00023136"/>
    </source>
</evidence>
<dbReference type="AlphaFoldDB" id="A0A8B7YUE9"/>
<evidence type="ECO:0000259" key="9">
    <source>
        <dbReference type="Pfam" id="PF00520"/>
    </source>
</evidence>
<keyword evidence="5" id="KW-0406">Ion transport</keyword>
<keyword evidence="2" id="KW-0813">Transport</keyword>
<evidence type="ECO:0000256" key="7">
    <source>
        <dbReference type="ARBA" id="ARBA00023303"/>
    </source>
</evidence>
<evidence type="ECO:0000256" key="3">
    <source>
        <dbReference type="ARBA" id="ARBA00022692"/>
    </source>
</evidence>
<gene>
    <name evidence="13" type="primary">LOC110982657</name>
</gene>
<reference evidence="13" key="1">
    <citation type="submission" date="2025-08" db="UniProtKB">
        <authorList>
            <consortium name="RefSeq"/>
        </authorList>
    </citation>
    <scope>IDENTIFICATION</scope>
</reference>
<dbReference type="Pfam" id="PF25508">
    <property type="entry name" value="TRPM2"/>
    <property type="match status" value="2"/>
</dbReference>
<dbReference type="InterPro" id="IPR050927">
    <property type="entry name" value="TRPM"/>
</dbReference>
<evidence type="ECO:0000313" key="12">
    <source>
        <dbReference type="Proteomes" id="UP000694845"/>
    </source>
</evidence>
<feature type="transmembrane region" description="Helical" evidence="8">
    <location>
        <begin position="737"/>
        <end position="754"/>
    </location>
</feature>
<evidence type="ECO:0000256" key="2">
    <source>
        <dbReference type="ARBA" id="ARBA00022448"/>
    </source>
</evidence>
<dbReference type="Pfam" id="PF18139">
    <property type="entry name" value="LSDAT_euk"/>
    <property type="match status" value="1"/>
</dbReference>
<feature type="domain" description="Ion transport" evidence="9">
    <location>
        <begin position="719"/>
        <end position="959"/>
    </location>
</feature>
<dbReference type="InterPro" id="IPR005821">
    <property type="entry name" value="Ion_trans_dom"/>
</dbReference>
<dbReference type="GO" id="GO:0005886">
    <property type="term" value="C:plasma membrane"/>
    <property type="evidence" value="ECO:0007669"/>
    <property type="project" value="TreeGrafter"/>
</dbReference>
<dbReference type="GO" id="GO:0099604">
    <property type="term" value="F:ligand-gated calcium channel activity"/>
    <property type="evidence" value="ECO:0007669"/>
    <property type="project" value="TreeGrafter"/>
</dbReference>
<keyword evidence="4 8" id="KW-1133">Transmembrane helix</keyword>
<feature type="domain" description="TRPM-like" evidence="11">
    <location>
        <begin position="475"/>
        <end position="590"/>
    </location>
</feature>
<dbReference type="Proteomes" id="UP000694845">
    <property type="component" value="Unplaced"/>
</dbReference>
<dbReference type="PANTHER" id="PTHR13800">
    <property type="entry name" value="TRANSIENT RECEPTOR POTENTIAL CATION CHANNEL, SUBFAMILY M, MEMBER 6"/>
    <property type="match status" value="1"/>
</dbReference>
<feature type="transmembrane region" description="Helical" evidence="8">
    <location>
        <begin position="703"/>
        <end position="731"/>
    </location>
</feature>
<name>A0A8B7YUE9_ACAPL</name>
<evidence type="ECO:0000256" key="8">
    <source>
        <dbReference type="SAM" id="Phobius"/>
    </source>
</evidence>
<keyword evidence="6 8" id="KW-0472">Membrane</keyword>
<evidence type="ECO:0000256" key="4">
    <source>
        <dbReference type="ARBA" id="ARBA00022989"/>
    </source>
</evidence>
<organism evidence="12 13">
    <name type="scientific">Acanthaster planci</name>
    <name type="common">Crown-of-thorns starfish</name>
    <dbReference type="NCBI Taxonomy" id="133434"/>
    <lineage>
        <taxon>Eukaryota</taxon>
        <taxon>Metazoa</taxon>
        <taxon>Echinodermata</taxon>
        <taxon>Eleutherozoa</taxon>
        <taxon>Asterozoa</taxon>
        <taxon>Asteroidea</taxon>
        <taxon>Valvatacea</taxon>
        <taxon>Valvatida</taxon>
        <taxon>Acanthasteridae</taxon>
        <taxon>Acanthaster</taxon>
    </lineage>
</organism>
<evidence type="ECO:0000259" key="11">
    <source>
        <dbReference type="Pfam" id="PF25508"/>
    </source>
</evidence>
<sequence length="1136" mass="130573">MANGKELVCMDSSMDSLVSRESHVSHQAQRHSVCWERYGFQYGSIQFFKGSQKHKKNSKFLIVDTCTGNEETPETVLRFLHEKWNLDLPKLLIHLVAADRQDRVQFDKMMGKMFTKELIDAIRHTDVWLLTHGLHHGITESLGKVLTDNATEIVMADQHQLVAIGIAPGQFVSQIEKLQQSVGGPVEYQMESANISHDDVSRCLLNPGHTHFIIEQDRERDALLLDVLVTKITQSKIQQTNATVPVVYVLFGGDEHSLLTIHNAVVERNTPVIIVAGSGGVADLLAGIDQPRSKSTEDDSTAQIKEIMCSSRSHLVTVHTENQKMDAALLLALMNANRGTRGQNELLLAVIWNRIHLARKELVTNKNWLDQFQEVQLAEALEYALIHNQYKFVEFFLDRDCIDLQKFLTRDRLVDLYHQVGPRTLLYKLLTDEKKENGKDLSSKPELNHVGNILKSLVELNSFSPRYLRDSIDDTFANPCRELFIWAVLQHHKKMAWVFWKHSGASIGGALMASLLLKSMSGLVKEPEISLEMFQHGRDFQDRAIEVMNRCYTENQRGTLLLLTQVLPDWGNVTCLELAQAARNKQFIGQAPVQSLLRKLWMGRLSPDTHLIMMWICMLFPIAAVGVVNFTPSDNLGRPTIKAVPLPLSAQKRRVHKISRNREYSIDELDGQYRSLPKGLFSRLTLQEATKPSRISWWYKVKLFIQAPVISFSYHLVFHLLFLLLFSYILLKDFKTTQSPLEFILMIWVVTLLFEELRELVQEDCDSWKGRFEAWLWGYWNIVDLVALVMFATGMALRYTHMLTVARIVLALDLIVFYLRILQFFSANKFLGPKLIMIVKMTMDIVTFICILFVFLVAYGVAFQSILYPNEQNSLDIVKGVLYQPYFQLYGMLFLEELHRNDCDSIASNMTTPTTQPCPENSWFGTVVLAFYLFISNIMLLNLLIAMFNYTFTTVQDNTDTYWKFQRFELVKEYHRRPVLAPPFIVFAHVYLLVRAFLHHTCTFYSEKPRGSSNAMRKYIHINDEQLYTELSCWEMVKGRDFLVEKEKQHNKDILYRIKQTDERLEEVNTSSRALGEDLMHRLDTLQSVQIQVDRRLSTIEKQMSGLEQLLKTLCSMQLQAGTASSPTTVSGQSGE</sequence>
<evidence type="ECO:0000256" key="5">
    <source>
        <dbReference type="ARBA" id="ARBA00023065"/>
    </source>
</evidence>